<keyword evidence="3" id="KW-1185">Reference proteome</keyword>
<evidence type="ECO:0008006" key="4">
    <source>
        <dbReference type="Google" id="ProtNLM"/>
    </source>
</evidence>
<evidence type="ECO:0000313" key="3">
    <source>
        <dbReference type="Proteomes" id="UP000762676"/>
    </source>
</evidence>
<accession>A0AAV4HN16</accession>
<comment type="caution">
    <text evidence="2">The sequence shown here is derived from an EMBL/GenBank/DDBJ whole genome shotgun (WGS) entry which is preliminary data.</text>
</comment>
<name>A0AAV4HN16_9GAST</name>
<reference evidence="2 3" key="1">
    <citation type="journal article" date="2021" name="Elife">
        <title>Chloroplast acquisition without the gene transfer in kleptoplastic sea slugs, Plakobranchus ocellatus.</title>
        <authorList>
            <person name="Maeda T."/>
            <person name="Takahashi S."/>
            <person name="Yoshida T."/>
            <person name="Shimamura S."/>
            <person name="Takaki Y."/>
            <person name="Nagai Y."/>
            <person name="Toyoda A."/>
            <person name="Suzuki Y."/>
            <person name="Arimoto A."/>
            <person name="Ishii H."/>
            <person name="Satoh N."/>
            <person name="Nishiyama T."/>
            <person name="Hasebe M."/>
            <person name="Maruyama T."/>
            <person name="Minagawa J."/>
            <person name="Obokata J."/>
            <person name="Shigenobu S."/>
        </authorList>
    </citation>
    <scope>NUCLEOTIDE SEQUENCE [LARGE SCALE GENOMIC DNA]</scope>
</reference>
<dbReference type="AlphaFoldDB" id="A0AAV4HN16"/>
<gene>
    <name evidence="2" type="ORF">ElyMa_006370400</name>
</gene>
<dbReference type="EMBL" id="BMAT01012794">
    <property type="protein sequence ID" value="GFR99281.1"/>
    <property type="molecule type" value="Genomic_DNA"/>
</dbReference>
<evidence type="ECO:0000256" key="1">
    <source>
        <dbReference type="SAM" id="MobiDB-lite"/>
    </source>
</evidence>
<feature type="region of interest" description="Disordered" evidence="1">
    <location>
        <begin position="46"/>
        <end position="88"/>
    </location>
</feature>
<proteinExistence type="predicted"/>
<protein>
    <recommendedName>
        <fullName evidence="4">HTH psq-type domain-containing protein</fullName>
    </recommendedName>
</protein>
<organism evidence="2 3">
    <name type="scientific">Elysia marginata</name>
    <dbReference type="NCBI Taxonomy" id="1093978"/>
    <lineage>
        <taxon>Eukaryota</taxon>
        <taxon>Metazoa</taxon>
        <taxon>Spiralia</taxon>
        <taxon>Lophotrochozoa</taxon>
        <taxon>Mollusca</taxon>
        <taxon>Gastropoda</taxon>
        <taxon>Heterobranchia</taxon>
        <taxon>Euthyneura</taxon>
        <taxon>Panpulmonata</taxon>
        <taxon>Sacoglossa</taxon>
        <taxon>Placobranchoidea</taxon>
        <taxon>Plakobranchidae</taxon>
        <taxon>Elysia</taxon>
    </lineage>
</organism>
<evidence type="ECO:0000313" key="2">
    <source>
        <dbReference type="EMBL" id="GFR99281.1"/>
    </source>
</evidence>
<dbReference type="Proteomes" id="UP000762676">
    <property type="component" value="Unassembled WGS sequence"/>
</dbReference>
<sequence length="88" mass="9552">MLGRGAQKSNCHTTVSRVSSFQVLDALQNPGATIMKVAEKFGISKSQVGRMKQSKEPLRELQQSPSILGKKRKRDQEQNDVGGALAGL</sequence>